<proteinExistence type="predicted"/>
<dbReference type="EMBL" id="CM042890">
    <property type="protein sequence ID" value="KAI4312318.1"/>
    <property type="molecule type" value="Genomic_DNA"/>
</dbReference>
<name>A0ACB9LML5_9MYRT</name>
<protein>
    <submittedName>
        <fullName evidence="1">Uncharacterized protein</fullName>
    </submittedName>
</protein>
<evidence type="ECO:0000313" key="2">
    <source>
        <dbReference type="Proteomes" id="UP001057402"/>
    </source>
</evidence>
<evidence type="ECO:0000313" key="1">
    <source>
        <dbReference type="EMBL" id="KAI4312318.1"/>
    </source>
</evidence>
<keyword evidence="2" id="KW-1185">Reference proteome</keyword>
<reference evidence="2" key="1">
    <citation type="journal article" date="2023" name="Front. Plant Sci.">
        <title>Chromosomal-level genome assembly of Melastoma candidum provides insights into trichome evolution.</title>
        <authorList>
            <person name="Zhong Y."/>
            <person name="Wu W."/>
            <person name="Sun C."/>
            <person name="Zou P."/>
            <person name="Liu Y."/>
            <person name="Dai S."/>
            <person name="Zhou R."/>
        </authorList>
    </citation>
    <scope>NUCLEOTIDE SEQUENCE [LARGE SCALE GENOMIC DNA]</scope>
</reference>
<gene>
    <name evidence="1" type="ORF">MLD38_037139</name>
</gene>
<accession>A0ACB9LML5</accession>
<organism evidence="1 2">
    <name type="scientific">Melastoma candidum</name>
    <dbReference type="NCBI Taxonomy" id="119954"/>
    <lineage>
        <taxon>Eukaryota</taxon>
        <taxon>Viridiplantae</taxon>
        <taxon>Streptophyta</taxon>
        <taxon>Embryophyta</taxon>
        <taxon>Tracheophyta</taxon>
        <taxon>Spermatophyta</taxon>
        <taxon>Magnoliopsida</taxon>
        <taxon>eudicotyledons</taxon>
        <taxon>Gunneridae</taxon>
        <taxon>Pentapetalae</taxon>
        <taxon>rosids</taxon>
        <taxon>malvids</taxon>
        <taxon>Myrtales</taxon>
        <taxon>Melastomataceae</taxon>
        <taxon>Melastomatoideae</taxon>
        <taxon>Melastomateae</taxon>
        <taxon>Melastoma</taxon>
    </lineage>
</organism>
<dbReference type="Proteomes" id="UP001057402">
    <property type="component" value="Chromosome 11"/>
</dbReference>
<comment type="caution">
    <text evidence="1">The sequence shown here is derived from an EMBL/GenBank/DDBJ whole genome shotgun (WGS) entry which is preliminary data.</text>
</comment>
<sequence length="127" mass="14403">MQDHSFDRSHSPEHLSEHPEARTQEGISLAPIICVLEHKNFECKTICSRLEARERILNVSSGYLVMNHQPNSVRGKTSSYVRQRVIRQDRPSKESDLVDDPIIRSIPSAQASQIAILRLGDCKNGDR</sequence>